<protein>
    <submittedName>
        <fullName evidence="9">ABC-type transport system, involved in lipoprotein release, permease component</fullName>
    </submittedName>
</protein>
<dbReference type="eggNOG" id="COG0577">
    <property type="taxonomic scope" value="Bacteria"/>
</dbReference>
<dbReference type="OrthoDB" id="1898449at2"/>
<keyword evidence="9" id="KW-0449">Lipoprotein</keyword>
<dbReference type="Pfam" id="PF02687">
    <property type="entry name" value="FtsX"/>
    <property type="match status" value="1"/>
</dbReference>
<dbReference type="Proteomes" id="UP000013523">
    <property type="component" value="Chromosome"/>
</dbReference>
<dbReference type="PANTHER" id="PTHR30572">
    <property type="entry name" value="MEMBRANE COMPONENT OF TRANSPORTER-RELATED"/>
    <property type="match status" value="1"/>
</dbReference>
<evidence type="ECO:0000256" key="4">
    <source>
        <dbReference type="ARBA" id="ARBA00022989"/>
    </source>
</evidence>
<evidence type="ECO:0000259" key="8">
    <source>
        <dbReference type="Pfam" id="PF02687"/>
    </source>
</evidence>
<feature type="transmembrane region" description="Helical" evidence="7">
    <location>
        <begin position="21"/>
        <end position="38"/>
    </location>
</feature>
<evidence type="ECO:0000256" key="5">
    <source>
        <dbReference type="ARBA" id="ARBA00023136"/>
    </source>
</evidence>
<organism evidence="9 10">
    <name type="scientific">Clostridium pasteurianum BC1</name>
    <dbReference type="NCBI Taxonomy" id="86416"/>
    <lineage>
        <taxon>Bacteria</taxon>
        <taxon>Bacillati</taxon>
        <taxon>Bacillota</taxon>
        <taxon>Clostridia</taxon>
        <taxon>Eubacteriales</taxon>
        <taxon>Clostridiaceae</taxon>
        <taxon>Clostridium</taxon>
    </lineage>
</organism>
<accession>R4KC36</accession>
<feature type="transmembrane region" description="Helical" evidence="7">
    <location>
        <begin position="344"/>
        <end position="367"/>
    </location>
</feature>
<comment type="subcellular location">
    <subcellularLocation>
        <location evidence="1">Cell membrane</location>
        <topology evidence="1">Multi-pass membrane protein</topology>
    </subcellularLocation>
</comment>
<evidence type="ECO:0000313" key="9">
    <source>
        <dbReference type="EMBL" id="AGK98079.1"/>
    </source>
</evidence>
<keyword evidence="10" id="KW-1185">Reference proteome</keyword>
<evidence type="ECO:0000256" key="7">
    <source>
        <dbReference type="SAM" id="Phobius"/>
    </source>
</evidence>
<keyword evidence="5 7" id="KW-0472">Membrane</keyword>
<dbReference type="EMBL" id="CP003261">
    <property type="protein sequence ID" value="AGK98079.1"/>
    <property type="molecule type" value="Genomic_DNA"/>
</dbReference>
<dbReference type="InterPro" id="IPR003838">
    <property type="entry name" value="ABC3_permease_C"/>
</dbReference>
<dbReference type="GO" id="GO:0022857">
    <property type="term" value="F:transmembrane transporter activity"/>
    <property type="evidence" value="ECO:0007669"/>
    <property type="project" value="TreeGrafter"/>
</dbReference>
<keyword evidence="2" id="KW-1003">Cell membrane</keyword>
<evidence type="ECO:0000256" key="1">
    <source>
        <dbReference type="ARBA" id="ARBA00004651"/>
    </source>
</evidence>
<dbReference type="AlphaFoldDB" id="R4KC36"/>
<feature type="transmembrane region" description="Helical" evidence="7">
    <location>
        <begin position="247"/>
        <end position="269"/>
    </location>
</feature>
<name>R4KC36_CLOPA</name>
<dbReference type="KEGG" id="cpas:Clopa_3274"/>
<feature type="domain" description="ABC3 transporter permease C-terminal" evidence="8">
    <location>
        <begin position="254"/>
        <end position="368"/>
    </location>
</feature>
<dbReference type="RefSeq" id="WP_015616365.1">
    <property type="nucleotide sequence ID" value="NC_021182.1"/>
</dbReference>
<dbReference type="GO" id="GO:0005886">
    <property type="term" value="C:plasma membrane"/>
    <property type="evidence" value="ECO:0007669"/>
    <property type="project" value="UniProtKB-SubCell"/>
</dbReference>
<sequence length="379" mass="42612">MKPLSICNYYRNNKKKFISSILSVFIAVSFLYVLNTFVKSMYDSSYKLGVIQYKYYSTVKGYNKGNPIPEDIINKLNDDINVDKLIPFMKYGLRYSTPGSLNQADVFALRNKDINYFLSKQNTTVTSGRLPSENKHEIAVNYPVAQNKKIKIGDSVGNEVNKFEELNGKYKVVGILKGETMMSIVSANNETFPTKDSGEDIMRNGIMIFPKMGKASEVNKIIESLPRDEVQSETINSVSKQFTDQMGALRILDIVSILAIVLMVITVGSSKYVQFFNRKEELGILNAIGYDKSYILKRAILEVVIVNSISYIIGILLGIALSYMNKMNIFEAAGAVGVVLYSKAFIVSLYVPLFTILFTIIPINIMINKLDPIKMIENN</sequence>
<dbReference type="InterPro" id="IPR050250">
    <property type="entry name" value="Macrolide_Exporter_MacB"/>
</dbReference>
<reference evidence="9 10" key="1">
    <citation type="submission" date="2012-01" db="EMBL/GenBank/DDBJ databases">
        <title>Complete sequence of chromosome of Clostridium pasteurianum BC1.</title>
        <authorList>
            <consortium name="US DOE Joint Genome Institute"/>
            <person name="Lucas S."/>
            <person name="Han J."/>
            <person name="Lapidus A."/>
            <person name="Cheng J.-F."/>
            <person name="Goodwin L."/>
            <person name="Pitluck S."/>
            <person name="Peters L."/>
            <person name="Mikhailova N."/>
            <person name="Teshima H."/>
            <person name="Detter J.C."/>
            <person name="Han C."/>
            <person name="Tapia R."/>
            <person name="Land M."/>
            <person name="Hauser L."/>
            <person name="Kyrpides N."/>
            <person name="Ivanova N."/>
            <person name="Pagani I."/>
            <person name="Dunn J."/>
            <person name="Taghavi S."/>
            <person name="Francis A."/>
            <person name="van der Lelie D."/>
            <person name="Woyke T."/>
        </authorList>
    </citation>
    <scope>NUCLEOTIDE SEQUENCE [LARGE SCALE GENOMIC DNA]</scope>
    <source>
        <strain evidence="9 10">BC1</strain>
    </source>
</reference>
<proteinExistence type="inferred from homology"/>
<keyword evidence="3 7" id="KW-0812">Transmembrane</keyword>
<feature type="transmembrane region" description="Helical" evidence="7">
    <location>
        <begin position="299"/>
        <end position="324"/>
    </location>
</feature>
<evidence type="ECO:0000256" key="2">
    <source>
        <dbReference type="ARBA" id="ARBA00022475"/>
    </source>
</evidence>
<comment type="similarity">
    <text evidence="6">Belongs to the ABC-4 integral membrane protein family.</text>
</comment>
<dbReference type="HOGENOM" id="CLU_063198_0_0_9"/>
<evidence type="ECO:0000256" key="3">
    <source>
        <dbReference type="ARBA" id="ARBA00022692"/>
    </source>
</evidence>
<dbReference type="PANTHER" id="PTHR30572:SF4">
    <property type="entry name" value="ABC TRANSPORTER PERMEASE YTRF"/>
    <property type="match status" value="1"/>
</dbReference>
<evidence type="ECO:0000313" key="10">
    <source>
        <dbReference type="Proteomes" id="UP000013523"/>
    </source>
</evidence>
<evidence type="ECO:0000256" key="6">
    <source>
        <dbReference type="ARBA" id="ARBA00038076"/>
    </source>
</evidence>
<dbReference type="PATRIC" id="fig|86416.3.peg.3264"/>
<gene>
    <name evidence="9" type="ORF">Clopa_3274</name>
</gene>
<dbReference type="STRING" id="86416.Clopa_3274"/>
<keyword evidence="4 7" id="KW-1133">Transmembrane helix</keyword>